<accession>A0A6P8ZBU1</accession>
<sequence length="134" mass="15178">MAKLVLCVAVMVLAGLAAAAPRPEEKFTTKYDNINIDEILSNKRLLNNYMNCILDKPKARCTADALELKKSIPDALTNDCDKCSDKQKELSEKVVKHISEKEKEIWEELKAKYDPTGVYEKKYEKLADEKGVKV</sequence>
<dbReference type="OrthoDB" id="6344725at2759"/>
<reference evidence="3" key="1">
    <citation type="submission" date="2025-08" db="UniProtKB">
        <authorList>
            <consortium name="RefSeq"/>
        </authorList>
    </citation>
    <scope>IDENTIFICATION</scope>
    <source>
        <tissue evidence="3">Total insect</tissue>
    </source>
</reference>
<dbReference type="Proteomes" id="UP000515158">
    <property type="component" value="Unplaced"/>
</dbReference>
<name>A0A6P8ZBU1_THRPL</name>
<dbReference type="KEGG" id="tpal:117647788"/>
<dbReference type="GeneID" id="117647788"/>
<evidence type="ECO:0000313" key="2">
    <source>
        <dbReference type="Proteomes" id="UP000515158"/>
    </source>
</evidence>
<dbReference type="InterPro" id="IPR005055">
    <property type="entry name" value="A10/PebIII"/>
</dbReference>
<dbReference type="SUPFAM" id="SSF100910">
    <property type="entry name" value="Chemosensory protein Csp2"/>
    <property type="match status" value="1"/>
</dbReference>
<evidence type="ECO:0000256" key="1">
    <source>
        <dbReference type="SAM" id="SignalP"/>
    </source>
</evidence>
<feature type="chain" id="PRO_5028131426" evidence="1">
    <location>
        <begin position="20"/>
        <end position="134"/>
    </location>
</feature>
<dbReference type="RefSeq" id="XP_034245592.1">
    <property type="nucleotide sequence ID" value="XM_034389701.1"/>
</dbReference>
<evidence type="ECO:0000313" key="3">
    <source>
        <dbReference type="RefSeq" id="XP_034245592.1"/>
    </source>
</evidence>
<keyword evidence="1" id="KW-0732">Signal</keyword>
<organism evidence="3">
    <name type="scientific">Thrips palmi</name>
    <name type="common">Melon thrips</name>
    <dbReference type="NCBI Taxonomy" id="161013"/>
    <lineage>
        <taxon>Eukaryota</taxon>
        <taxon>Metazoa</taxon>
        <taxon>Ecdysozoa</taxon>
        <taxon>Arthropoda</taxon>
        <taxon>Hexapoda</taxon>
        <taxon>Insecta</taxon>
        <taxon>Pterygota</taxon>
        <taxon>Neoptera</taxon>
        <taxon>Paraneoptera</taxon>
        <taxon>Thysanoptera</taxon>
        <taxon>Terebrantia</taxon>
        <taxon>Thripoidea</taxon>
        <taxon>Thripidae</taxon>
        <taxon>Thrips</taxon>
    </lineage>
</organism>
<dbReference type="InParanoid" id="A0A6P8ZBU1"/>
<protein>
    <submittedName>
        <fullName evidence="3">Ejaculatory bulb-specific protein 3-like</fullName>
    </submittedName>
</protein>
<dbReference type="Gene3D" id="1.10.2080.10">
    <property type="entry name" value="Insect odorant-binding protein A10/Ejaculatory bulb-specific protein 3"/>
    <property type="match status" value="1"/>
</dbReference>
<dbReference type="PANTHER" id="PTHR11257:SF13">
    <property type="entry name" value="GEO07322P1"/>
    <property type="match status" value="1"/>
</dbReference>
<proteinExistence type="predicted"/>
<feature type="signal peptide" evidence="1">
    <location>
        <begin position="1"/>
        <end position="19"/>
    </location>
</feature>
<dbReference type="InterPro" id="IPR036682">
    <property type="entry name" value="OS_D_A10/PebIII_sf"/>
</dbReference>
<dbReference type="PANTHER" id="PTHR11257">
    <property type="entry name" value="CHEMOSENSORY PROTEIN-RELATED"/>
    <property type="match status" value="1"/>
</dbReference>
<dbReference type="Pfam" id="PF03392">
    <property type="entry name" value="OS-D"/>
    <property type="match status" value="1"/>
</dbReference>
<dbReference type="AlphaFoldDB" id="A0A6P8ZBU1"/>
<gene>
    <name evidence="3" type="primary">LOC117647788</name>
</gene>
<keyword evidence="2" id="KW-1185">Reference proteome</keyword>